<evidence type="ECO:0000313" key="1">
    <source>
        <dbReference type="EMBL" id="MBL0404877.1"/>
    </source>
</evidence>
<dbReference type="EMBL" id="JAEQMY010000015">
    <property type="protein sequence ID" value="MBL0404877.1"/>
    <property type="molecule type" value="Genomic_DNA"/>
</dbReference>
<name>A0A936ZD09_9HYPH</name>
<reference evidence="1" key="1">
    <citation type="submission" date="2021-01" db="EMBL/GenBank/DDBJ databases">
        <title>Microvirga sp.</title>
        <authorList>
            <person name="Kim M.K."/>
        </authorList>
    </citation>
    <scope>NUCLEOTIDE SEQUENCE</scope>
    <source>
        <strain evidence="1">5420S-16</strain>
    </source>
</reference>
<evidence type="ECO:0000313" key="2">
    <source>
        <dbReference type="Proteomes" id="UP000605848"/>
    </source>
</evidence>
<dbReference type="Proteomes" id="UP000605848">
    <property type="component" value="Unassembled WGS sequence"/>
</dbReference>
<protein>
    <submittedName>
        <fullName evidence="1">Uncharacterized protein</fullName>
    </submittedName>
</protein>
<accession>A0A936ZD09</accession>
<proteinExistence type="predicted"/>
<gene>
    <name evidence="1" type="ORF">JKG68_12935</name>
</gene>
<dbReference type="RefSeq" id="WP_202059997.1">
    <property type="nucleotide sequence ID" value="NZ_JAEQMY010000015.1"/>
</dbReference>
<dbReference type="AlphaFoldDB" id="A0A936ZD09"/>
<comment type="caution">
    <text evidence="1">The sequence shown here is derived from an EMBL/GenBank/DDBJ whole genome shotgun (WGS) entry which is preliminary data.</text>
</comment>
<organism evidence="1 2">
    <name type="scientific">Microvirga aerilata</name>
    <dbReference type="NCBI Taxonomy" id="670292"/>
    <lineage>
        <taxon>Bacteria</taxon>
        <taxon>Pseudomonadati</taxon>
        <taxon>Pseudomonadota</taxon>
        <taxon>Alphaproteobacteria</taxon>
        <taxon>Hyphomicrobiales</taxon>
        <taxon>Methylobacteriaceae</taxon>
        <taxon>Microvirga</taxon>
    </lineage>
</organism>
<keyword evidence="2" id="KW-1185">Reference proteome</keyword>
<sequence length="75" mass="8121">MTTGGPDPLKDALDLQARIRGLKALLELQRWQVEVLNSRLYSSEPGGVAARRLLALKRSEDGAPALQVPVGMNDP</sequence>